<comment type="caution">
    <text evidence="1">The sequence shown here is derived from an EMBL/GenBank/DDBJ whole genome shotgun (WGS) entry which is preliminary data.</text>
</comment>
<organism evidence="1 2">
    <name type="scientific">Dictyobacter kobayashii</name>
    <dbReference type="NCBI Taxonomy" id="2014872"/>
    <lineage>
        <taxon>Bacteria</taxon>
        <taxon>Bacillati</taxon>
        <taxon>Chloroflexota</taxon>
        <taxon>Ktedonobacteria</taxon>
        <taxon>Ktedonobacterales</taxon>
        <taxon>Dictyobacteraceae</taxon>
        <taxon>Dictyobacter</taxon>
    </lineage>
</organism>
<dbReference type="AlphaFoldDB" id="A0A402AGJ4"/>
<evidence type="ECO:0000313" key="1">
    <source>
        <dbReference type="EMBL" id="GCE18240.1"/>
    </source>
</evidence>
<dbReference type="EMBL" id="BIFS01000001">
    <property type="protein sequence ID" value="GCE18240.1"/>
    <property type="molecule type" value="Genomic_DNA"/>
</dbReference>
<accession>A0A402AGJ4</accession>
<gene>
    <name evidence="1" type="ORF">KDK_20400</name>
</gene>
<name>A0A402AGJ4_9CHLR</name>
<sequence length="61" mass="6808">MAEGTIGYSANGAIPMGDSSHPDEWSVYSKETFFLERSMLWDSGHIRLYTLIIEDVSPVKA</sequence>
<dbReference type="Proteomes" id="UP000287188">
    <property type="component" value="Unassembled WGS sequence"/>
</dbReference>
<protein>
    <submittedName>
        <fullName evidence="1">Uncharacterized protein</fullName>
    </submittedName>
</protein>
<evidence type="ECO:0000313" key="2">
    <source>
        <dbReference type="Proteomes" id="UP000287188"/>
    </source>
</evidence>
<proteinExistence type="predicted"/>
<reference evidence="2" key="1">
    <citation type="submission" date="2018-12" db="EMBL/GenBank/DDBJ databases">
        <title>Tengunoibacter tsumagoiensis gen. nov., sp. nov., Dictyobacter kobayashii sp. nov., D. alpinus sp. nov., and D. joshuensis sp. nov. and description of Dictyobacteraceae fam. nov. within the order Ktedonobacterales isolated from Tengu-no-mugimeshi.</title>
        <authorList>
            <person name="Wang C.M."/>
            <person name="Zheng Y."/>
            <person name="Sakai Y."/>
            <person name="Toyoda A."/>
            <person name="Minakuchi Y."/>
            <person name="Abe K."/>
            <person name="Yokota A."/>
            <person name="Yabe S."/>
        </authorList>
    </citation>
    <scope>NUCLEOTIDE SEQUENCE [LARGE SCALE GENOMIC DNA]</scope>
    <source>
        <strain evidence="2">Uno11</strain>
    </source>
</reference>
<keyword evidence="2" id="KW-1185">Reference proteome</keyword>